<name>A0ABP7IF65_9ACTN</name>
<evidence type="ECO:0000256" key="1">
    <source>
        <dbReference type="SAM" id="MobiDB-lite"/>
    </source>
</evidence>
<dbReference type="Proteomes" id="UP001501821">
    <property type="component" value="Unassembled WGS sequence"/>
</dbReference>
<gene>
    <name evidence="2" type="ORF">GCM10022242_18720</name>
</gene>
<dbReference type="RefSeq" id="WP_344774638.1">
    <property type="nucleotide sequence ID" value="NZ_BAABAH010000005.1"/>
</dbReference>
<feature type="region of interest" description="Disordered" evidence="1">
    <location>
        <begin position="176"/>
        <end position="299"/>
    </location>
</feature>
<reference evidence="3" key="1">
    <citation type="journal article" date="2019" name="Int. J. Syst. Evol. Microbiol.">
        <title>The Global Catalogue of Microorganisms (GCM) 10K type strain sequencing project: providing services to taxonomists for standard genome sequencing and annotation.</title>
        <authorList>
            <consortium name="The Broad Institute Genomics Platform"/>
            <consortium name="The Broad Institute Genome Sequencing Center for Infectious Disease"/>
            <person name="Wu L."/>
            <person name="Ma J."/>
        </authorList>
    </citation>
    <scope>NUCLEOTIDE SEQUENCE [LARGE SCALE GENOMIC DNA]</scope>
    <source>
        <strain evidence="3">JCM 16953</strain>
    </source>
</reference>
<organism evidence="2 3">
    <name type="scientific">Nocardioides panacisoli</name>
    <dbReference type="NCBI Taxonomy" id="627624"/>
    <lineage>
        <taxon>Bacteria</taxon>
        <taxon>Bacillati</taxon>
        <taxon>Actinomycetota</taxon>
        <taxon>Actinomycetes</taxon>
        <taxon>Propionibacteriales</taxon>
        <taxon>Nocardioidaceae</taxon>
        <taxon>Nocardioides</taxon>
    </lineage>
</organism>
<feature type="compositionally biased region" description="Gly residues" evidence="1">
    <location>
        <begin position="368"/>
        <end position="383"/>
    </location>
</feature>
<feature type="region of interest" description="Disordered" evidence="1">
    <location>
        <begin position="103"/>
        <end position="122"/>
    </location>
</feature>
<feature type="region of interest" description="Disordered" evidence="1">
    <location>
        <begin position="326"/>
        <end position="418"/>
    </location>
</feature>
<evidence type="ECO:0000313" key="3">
    <source>
        <dbReference type="Proteomes" id="UP001501821"/>
    </source>
</evidence>
<evidence type="ECO:0008006" key="4">
    <source>
        <dbReference type="Google" id="ProtNLM"/>
    </source>
</evidence>
<feature type="compositionally biased region" description="Low complexity" evidence="1">
    <location>
        <begin position="278"/>
        <end position="299"/>
    </location>
</feature>
<feature type="compositionally biased region" description="Low complexity" evidence="1">
    <location>
        <begin position="106"/>
        <end position="119"/>
    </location>
</feature>
<dbReference type="EMBL" id="BAABAH010000005">
    <property type="protein sequence ID" value="GAA3816989.1"/>
    <property type="molecule type" value="Genomic_DNA"/>
</dbReference>
<sequence length="418" mass="41693">MAGHYIAKLRQTRAGMDRHQVQRSIDAWDAGASTLATLGTELGSSAKDVGDSFGPDSEVGKQARLVIESVQRGVVTDSGNMHKASGVLGRVRDTMHATEQEADTMPAAAPGGPPQMEGGPYTGDADEIHAMKVHAAKVAVYNQQVSAYNDADDRARVQVEQTDAEYDRAAAFFYGLSDHSDDKDPTGTSSSGTDAGTGGSGPLGTRPTYSGPKDHPTTHTTTPIPTDTTTTTTPTNHPTGPGDGKGPDDYPAGPGQTGPGAGDGPTSPLNPFGDGSDGPDVVSGDPGAGSPFTSTTGTAGTAGLGVLGGLGLRGLLSGTPATVTVPGAPAGAPIGSTTRTGAGSVLGRSATGGTSGTGRGSLAPGQSVGRGAGRGVGAAGAGGRGRRGKDGDDDAEKEIYDVERDWTDDEGQFPGVIG</sequence>
<protein>
    <recommendedName>
        <fullName evidence="4">PPE domain-containing protein</fullName>
    </recommendedName>
</protein>
<feature type="compositionally biased region" description="Low complexity" evidence="1">
    <location>
        <begin position="218"/>
        <end position="240"/>
    </location>
</feature>
<accession>A0ABP7IF65</accession>
<keyword evidence="3" id="KW-1185">Reference proteome</keyword>
<proteinExistence type="predicted"/>
<evidence type="ECO:0000313" key="2">
    <source>
        <dbReference type="EMBL" id="GAA3816989.1"/>
    </source>
</evidence>
<comment type="caution">
    <text evidence="2">The sequence shown here is derived from an EMBL/GenBank/DDBJ whole genome shotgun (WGS) entry which is preliminary data.</text>
</comment>